<reference evidence="5" key="1">
    <citation type="submission" date="2020-08" db="EMBL/GenBank/DDBJ databases">
        <title>Functional genomics of gut bacteria from endangered species of beetles.</title>
        <authorList>
            <person name="Carlos-Shanley C."/>
        </authorList>
    </citation>
    <scope>NUCLEOTIDE SEQUENCE [LARGE SCALE GENOMIC DNA]</scope>
    <source>
        <strain evidence="5">S00060</strain>
    </source>
</reference>
<evidence type="ECO:0000256" key="1">
    <source>
        <dbReference type="ARBA" id="ARBA00022737"/>
    </source>
</evidence>
<sequence>MDNKQIAKEIRSAIKKGDIEKVVELIGSDAERLNMMTPFGTWLHVAASRGELDIVKKLIELGANVNVLGGVYGGGALNEAASAGHIDIVRYLLSCGADMDVSGPERNPLFGAISNGHANIAELLIESGIDTNVTYSGESMREVDALTFAKEQGQKEIVKLLESQRGLSTDVTTTNHNGQDRHVEILNHITKHFGPIENTISETVPDSRVSVTIHIIPPSMNKDFVTLVTTGMSDEPMDYSDEERTFKYAELLLKLPLSWIVEKDNMKDQNHYWPFGWLRKVAHIPHLYDGWLEEGVILPNGEPPQPFASNTKLSCVMICRPQESGLANVHTRDEDINIYTFVPIYEEERNLALEKGYEYLLERMNEKGITDVLDIHRINVGMQ</sequence>
<name>A0A7W3N940_PRIAR</name>
<evidence type="ECO:0000313" key="6">
    <source>
        <dbReference type="Proteomes" id="UP000543174"/>
    </source>
</evidence>
<dbReference type="PROSITE" id="PS50297">
    <property type="entry name" value="ANK_REP_REGION"/>
    <property type="match status" value="2"/>
</dbReference>
<dbReference type="SMART" id="SM00248">
    <property type="entry name" value="ANK"/>
    <property type="match status" value="3"/>
</dbReference>
<protein>
    <recommendedName>
        <fullName evidence="4">Suppressor of fused-like domain-containing protein</fullName>
    </recommendedName>
</protein>
<keyword evidence="6" id="KW-1185">Reference proteome</keyword>
<dbReference type="Proteomes" id="UP000543174">
    <property type="component" value="Unassembled WGS sequence"/>
</dbReference>
<organism evidence="5 6">
    <name type="scientific">Priestia aryabhattai</name>
    <name type="common">Bacillus aryabhattai</name>
    <dbReference type="NCBI Taxonomy" id="412384"/>
    <lineage>
        <taxon>Bacteria</taxon>
        <taxon>Bacillati</taxon>
        <taxon>Bacillota</taxon>
        <taxon>Bacilli</taxon>
        <taxon>Bacillales</taxon>
        <taxon>Bacillaceae</taxon>
        <taxon>Priestia</taxon>
    </lineage>
</organism>
<keyword evidence="2 3" id="KW-0040">ANK repeat</keyword>
<dbReference type="AlphaFoldDB" id="A0A7W3N940"/>
<feature type="repeat" description="ANK" evidence="3">
    <location>
        <begin position="41"/>
        <end position="70"/>
    </location>
</feature>
<accession>A0A7W3N940</accession>
<dbReference type="Pfam" id="PF05076">
    <property type="entry name" value="SUFU"/>
    <property type="match status" value="1"/>
</dbReference>
<dbReference type="PANTHER" id="PTHR24171">
    <property type="entry name" value="ANKYRIN REPEAT DOMAIN-CONTAINING PROTEIN 39-RELATED"/>
    <property type="match status" value="1"/>
</dbReference>
<evidence type="ECO:0000313" key="5">
    <source>
        <dbReference type="EMBL" id="MBA9038726.1"/>
    </source>
</evidence>
<dbReference type="InterPro" id="IPR002110">
    <property type="entry name" value="Ankyrin_rpt"/>
</dbReference>
<feature type="repeat" description="ANK" evidence="3">
    <location>
        <begin position="104"/>
        <end position="136"/>
    </location>
</feature>
<keyword evidence="1" id="KW-0677">Repeat</keyword>
<feature type="repeat" description="ANK" evidence="3">
    <location>
        <begin position="72"/>
        <end position="104"/>
    </location>
</feature>
<dbReference type="PROSITE" id="PS50088">
    <property type="entry name" value="ANK_REPEAT"/>
    <property type="match status" value="3"/>
</dbReference>
<evidence type="ECO:0000256" key="2">
    <source>
        <dbReference type="ARBA" id="ARBA00023043"/>
    </source>
</evidence>
<evidence type="ECO:0000259" key="4">
    <source>
        <dbReference type="Pfam" id="PF05076"/>
    </source>
</evidence>
<evidence type="ECO:0000256" key="3">
    <source>
        <dbReference type="PROSITE-ProRule" id="PRU00023"/>
    </source>
</evidence>
<dbReference type="InterPro" id="IPR036770">
    <property type="entry name" value="Ankyrin_rpt-contain_sf"/>
</dbReference>
<dbReference type="InterPro" id="IPR020941">
    <property type="entry name" value="SUFU-like_domain"/>
</dbReference>
<feature type="domain" description="Suppressor of fused-like" evidence="4">
    <location>
        <begin position="210"/>
        <end position="377"/>
    </location>
</feature>
<dbReference type="Pfam" id="PF12796">
    <property type="entry name" value="Ank_2"/>
    <property type="match status" value="1"/>
</dbReference>
<dbReference type="Gene3D" id="1.25.40.20">
    <property type="entry name" value="Ankyrin repeat-containing domain"/>
    <property type="match status" value="1"/>
</dbReference>
<proteinExistence type="predicted"/>
<dbReference type="SUPFAM" id="SSF48403">
    <property type="entry name" value="Ankyrin repeat"/>
    <property type="match status" value="1"/>
</dbReference>
<gene>
    <name evidence="5" type="ORF">HNP21_001815</name>
</gene>
<dbReference type="RefSeq" id="WP_013056652.1">
    <property type="nucleotide sequence ID" value="NZ_JACJHT010000001.1"/>
</dbReference>
<comment type="caution">
    <text evidence="5">The sequence shown here is derived from an EMBL/GenBank/DDBJ whole genome shotgun (WGS) entry which is preliminary data.</text>
</comment>
<dbReference type="EMBL" id="JACJHT010000001">
    <property type="protein sequence ID" value="MBA9038726.1"/>
    <property type="molecule type" value="Genomic_DNA"/>
</dbReference>